<evidence type="ECO:0000256" key="5">
    <source>
        <dbReference type="ARBA" id="ARBA00022618"/>
    </source>
</evidence>
<protein>
    <submittedName>
        <fullName evidence="12">Protein TolR</fullName>
    </submittedName>
</protein>
<sequence length="147" mass="15740">MGMNVPTKGSGRGGYRPMSEINVTPFIDVMLVLLIVFMVTAPLLNTGVPVDLPKSEANAINDKDEKPLEVSVDKNGQAYIGETSVNREQLIEKLSAITGNDLERRVFIKADTSISYGEVMGIIGAINKAGYTKVALISQPGSGKSKK</sequence>
<dbReference type="InterPro" id="IPR003400">
    <property type="entry name" value="ExbD"/>
</dbReference>
<dbReference type="GO" id="GO:0015031">
    <property type="term" value="P:protein transport"/>
    <property type="evidence" value="ECO:0007669"/>
    <property type="project" value="UniProtKB-KW"/>
</dbReference>
<dbReference type="PANTHER" id="PTHR30558:SF7">
    <property type="entry name" value="TOL-PAL SYSTEM PROTEIN TOLR"/>
    <property type="match status" value="1"/>
</dbReference>
<gene>
    <name evidence="12" type="primary">tolR</name>
    <name evidence="12" type="ORF">DI586_06405</name>
</gene>
<evidence type="ECO:0000313" key="13">
    <source>
        <dbReference type="Proteomes" id="UP000249739"/>
    </source>
</evidence>
<comment type="subcellular location">
    <subcellularLocation>
        <location evidence="1">Cell membrane</location>
        <topology evidence="1">Single-pass membrane protein</topology>
    </subcellularLocation>
    <subcellularLocation>
        <location evidence="10">Cell membrane</location>
        <topology evidence="10">Single-pass type II membrane protein</topology>
    </subcellularLocation>
</comment>
<evidence type="ECO:0000256" key="4">
    <source>
        <dbReference type="ARBA" id="ARBA00022519"/>
    </source>
</evidence>
<dbReference type="GO" id="GO:0005886">
    <property type="term" value="C:plasma membrane"/>
    <property type="evidence" value="ECO:0007669"/>
    <property type="project" value="UniProtKB-SubCell"/>
</dbReference>
<evidence type="ECO:0000256" key="7">
    <source>
        <dbReference type="ARBA" id="ARBA00022989"/>
    </source>
</evidence>
<keyword evidence="10" id="KW-0653">Protein transport</keyword>
<dbReference type="InterPro" id="IPR014168">
    <property type="entry name" value="Tol-Pal_TolR"/>
</dbReference>
<dbReference type="PANTHER" id="PTHR30558">
    <property type="entry name" value="EXBD MEMBRANE COMPONENT OF PMF-DRIVEN MACROMOLECULE IMPORT SYSTEM"/>
    <property type="match status" value="1"/>
</dbReference>
<accession>A0A2W5FMH9</accession>
<dbReference type="AlphaFoldDB" id="A0A2W5FMH9"/>
<evidence type="ECO:0000256" key="9">
    <source>
        <dbReference type="ARBA" id="ARBA00023306"/>
    </source>
</evidence>
<evidence type="ECO:0000256" key="11">
    <source>
        <dbReference type="SAM" id="Phobius"/>
    </source>
</evidence>
<reference evidence="12 13" key="1">
    <citation type="submission" date="2017-08" db="EMBL/GenBank/DDBJ databases">
        <title>Infants hospitalized years apart are colonized by the same room-sourced microbial strains.</title>
        <authorList>
            <person name="Brooks B."/>
            <person name="Olm M.R."/>
            <person name="Firek B.A."/>
            <person name="Baker R."/>
            <person name="Thomas B.C."/>
            <person name="Morowitz M.J."/>
            <person name="Banfield J.F."/>
        </authorList>
    </citation>
    <scope>NUCLEOTIDE SEQUENCE [LARGE SCALE GENOMIC DNA]</scope>
    <source>
        <strain evidence="12">S2_006_000_R2_64</strain>
    </source>
</reference>
<dbReference type="GO" id="GO:0051301">
    <property type="term" value="P:cell division"/>
    <property type="evidence" value="ECO:0007669"/>
    <property type="project" value="UniProtKB-KW"/>
</dbReference>
<dbReference type="Gene3D" id="3.30.420.270">
    <property type="match status" value="1"/>
</dbReference>
<evidence type="ECO:0000256" key="10">
    <source>
        <dbReference type="RuleBase" id="RU003879"/>
    </source>
</evidence>
<evidence type="ECO:0000256" key="2">
    <source>
        <dbReference type="ARBA" id="ARBA00005811"/>
    </source>
</evidence>
<keyword evidence="6 10" id="KW-0812">Transmembrane</keyword>
<comment type="similarity">
    <text evidence="2 10">Belongs to the ExbD/TolR family.</text>
</comment>
<evidence type="ECO:0000256" key="1">
    <source>
        <dbReference type="ARBA" id="ARBA00004162"/>
    </source>
</evidence>
<organism evidence="12 13">
    <name type="scientific">Micavibrio aeruginosavorus</name>
    <dbReference type="NCBI Taxonomy" id="349221"/>
    <lineage>
        <taxon>Bacteria</taxon>
        <taxon>Pseudomonadati</taxon>
        <taxon>Bdellovibrionota</taxon>
        <taxon>Bdellovibrionia</taxon>
        <taxon>Bdellovibrionales</taxon>
        <taxon>Pseudobdellovibrionaceae</taxon>
        <taxon>Micavibrio</taxon>
    </lineage>
</organism>
<keyword evidence="10" id="KW-0813">Transport</keyword>
<keyword evidence="4" id="KW-0997">Cell inner membrane</keyword>
<comment type="caution">
    <text evidence="12">The sequence shown here is derived from an EMBL/GenBank/DDBJ whole genome shotgun (WGS) entry which is preliminary data.</text>
</comment>
<evidence type="ECO:0000256" key="6">
    <source>
        <dbReference type="ARBA" id="ARBA00022692"/>
    </source>
</evidence>
<keyword evidence="5" id="KW-0132">Cell division</keyword>
<dbReference type="EMBL" id="QFOT01000061">
    <property type="protein sequence ID" value="PZP55584.1"/>
    <property type="molecule type" value="Genomic_DNA"/>
</dbReference>
<feature type="transmembrane region" description="Helical" evidence="11">
    <location>
        <begin position="21"/>
        <end position="44"/>
    </location>
</feature>
<keyword evidence="9" id="KW-0131">Cell cycle</keyword>
<evidence type="ECO:0000256" key="3">
    <source>
        <dbReference type="ARBA" id="ARBA00022475"/>
    </source>
</evidence>
<keyword evidence="7 11" id="KW-1133">Transmembrane helix</keyword>
<evidence type="ECO:0000256" key="8">
    <source>
        <dbReference type="ARBA" id="ARBA00023136"/>
    </source>
</evidence>
<keyword evidence="8 11" id="KW-0472">Membrane</keyword>
<dbReference type="Proteomes" id="UP000249739">
    <property type="component" value="Unassembled WGS sequence"/>
</dbReference>
<name>A0A2W5FMH9_9BACT</name>
<proteinExistence type="inferred from homology"/>
<dbReference type="NCBIfam" id="TIGR02801">
    <property type="entry name" value="tolR"/>
    <property type="match status" value="1"/>
</dbReference>
<dbReference type="GO" id="GO:0022857">
    <property type="term" value="F:transmembrane transporter activity"/>
    <property type="evidence" value="ECO:0007669"/>
    <property type="project" value="InterPro"/>
</dbReference>
<dbReference type="Pfam" id="PF02472">
    <property type="entry name" value="ExbD"/>
    <property type="match status" value="1"/>
</dbReference>
<evidence type="ECO:0000313" key="12">
    <source>
        <dbReference type="EMBL" id="PZP55584.1"/>
    </source>
</evidence>
<keyword evidence="3" id="KW-1003">Cell membrane</keyword>